<evidence type="ECO:0000256" key="10">
    <source>
        <dbReference type="SAM" id="SignalP"/>
    </source>
</evidence>
<evidence type="ECO:0000256" key="4">
    <source>
        <dbReference type="ARBA" id="ARBA00023277"/>
    </source>
</evidence>
<dbReference type="CDD" id="cd08991">
    <property type="entry name" value="GH43_HoAraf43-like"/>
    <property type="match status" value="1"/>
</dbReference>
<dbReference type="InterPro" id="IPR023296">
    <property type="entry name" value="Glyco_hydro_beta-prop_sf"/>
</dbReference>
<evidence type="ECO:0000256" key="5">
    <source>
        <dbReference type="ARBA" id="ARBA00023295"/>
    </source>
</evidence>
<dbReference type="InterPro" id="IPR006710">
    <property type="entry name" value="Glyco_hydro_43"/>
</dbReference>
<evidence type="ECO:0000256" key="7">
    <source>
        <dbReference type="PIRSR" id="PIRSR606710-2"/>
    </source>
</evidence>
<feature type="chain" id="PRO_5039018127" evidence="10">
    <location>
        <begin position="24"/>
        <end position="370"/>
    </location>
</feature>
<comment type="similarity">
    <text evidence="1 8">Belongs to the glycosyl hydrolase 43 family.</text>
</comment>
<name>A0A9D9NG07_9BACT</name>
<dbReference type="Pfam" id="PF04616">
    <property type="entry name" value="Glyco_hydro_43"/>
    <property type="match status" value="1"/>
</dbReference>
<feature type="active site" description="Proton donor" evidence="6">
    <location>
        <position position="250"/>
    </location>
</feature>
<keyword evidence="4" id="KW-0119">Carbohydrate metabolism</keyword>
<dbReference type="SUPFAM" id="SSF75005">
    <property type="entry name" value="Arabinanase/levansucrase/invertase"/>
    <property type="match status" value="1"/>
</dbReference>
<evidence type="ECO:0000256" key="9">
    <source>
        <dbReference type="SAM" id="MobiDB-lite"/>
    </source>
</evidence>
<comment type="caution">
    <text evidence="11">The sequence shown here is derived from an EMBL/GenBank/DDBJ whole genome shotgun (WGS) entry which is preliminary data.</text>
</comment>
<evidence type="ECO:0000313" key="11">
    <source>
        <dbReference type="EMBL" id="MBO8471740.1"/>
    </source>
</evidence>
<feature type="active site" description="Proton acceptor" evidence="6">
    <location>
        <position position="39"/>
    </location>
</feature>
<evidence type="ECO:0000256" key="1">
    <source>
        <dbReference type="ARBA" id="ARBA00009865"/>
    </source>
</evidence>
<feature type="region of interest" description="Disordered" evidence="9">
    <location>
        <begin position="351"/>
        <end position="370"/>
    </location>
</feature>
<evidence type="ECO:0000256" key="6">
    <source>
        <dbReference type="PIRSR" id="PIRSR606710-1"/>
    </source>
</evidence>
<keyword evidence="3 8" id="KW-0378">Hydrolase</keyword>
<keyword evidence="10" id="KW-0732">Signal</keyword>
<reference evidence="11" key="1">
    <citation type="submission" date="2020-10" db="EMBL/GenBank/DDBJ databases">
        <authorList>
            <person name="Gilroy R."/>
        </authorList>
    </citation>
    <scope>NUCLEOTIDE SEQUENCE</scope>
    <source>
        <strain evidence="11">B2-22910</strain>
    </source>
</reference>
<protein>
    <submittedName>
        <fullName evidence="11">Glycoside hydrolase family 43 protein</fullName>
    </submittedName>
</protein>
<dbReference type="GO" id="GO:0004553">
    <property type="term" value="F:hydrolase activity, hydrolyzing O-glycosyl compounds"/>
    <property type="evidence" value="ECO:0007669"/>
    <property type="project" value="InterPro"/>
</dbReference>
<dbReference type="InterPro" id="IPR052176">
    <property type="entry name" value="Glycosyl_Hydrlase_43_Enz"/>
</dbReference>
<keyword evidence="5 8" id="KW-0326">Glycosidase</keyword>
<feature type="signal peptide" evidence="10">
    <location>
        <begin position="1"/>
        <end position="23"/>
    </location>
</feature>
<dbReference type="Proteomes" id="UP000823603">
    <property type="component" value="Unassembled WGS sequence"/>
</dbReference>
<sequence length="370" mass="41691">MLNRFSRLAALSACILPMFFSCSDRTPAISNPLDIDFGDPYVLLASDGSYYMYGTGIVQDGFCCYKSDNLSEWEFAGQVYKADRDTSWGTSCFWAPEVYEKDGRYYMFYSADWRDNPAGELENFRIGVAVSDSPEGPFRDISDRPLFDPGYPVIDANVLADDDGRYYLYYSRCCYKHPVESEISEWARGQGLFDEIEESWIYGVELSPDFSSVTGEPVLLLRPPVTMDDVQAEWESRSVTRNEANRRWTEGSFLIKEDGRYYMMYSANFFGGANYAVGYAVSDSPLGPYVKSGSNPVLSRKGLVTGTGHNSVTWSRDGKEMFCVYHGRTEATGNDRVVFIDRMHIRDGRLSVDGPTYGGKMPSDSASEKE</sequence>
<keyword evidence="2" id="KW-0858">Xylan degradation</keyword>
<dbReference type="PROSITE" id="PS51257">
    <property type="entry name" value="PROKAR_LIPOPROTEIN"/>
    <property type="match status" value="1"/>
</dbReference>
<feature type="site" description="Important for catalytic activity, responsible for pKa modulation of the active site Glu and correct orientation of both the proton donor and substrate" evidence="7">
    <location>
        <position position="155"/>
    </location>
</feature>
<dbReference type="PANTHER" id="PTHR43772">
    <property type="entry name" value="ENDO-1,4-BETA-XYLANASE"/>
    <property type="match status" value="1"/>
</dbReference>
<gene>
    <name evidence="11" type="ORF">IAB82_08110</name>
</gene>
<dbReference type="AlphaFoldDB" id="A0A9D9NG07"/>
<keyword evidence="2" id="KW-0624">Polysaccharide degradation</keyword>
<organism evidence="11 12">
    <name type="scientific">Candidatus Cryptobacteroides faecavium</name>
    <dbReference type="NCBI Taxonomy" id="2840762"/>
    <lineage>
        <taxon>Bacteria</taxon>
        <taxon>Pseudomonadati</taxon>
        <taxon>Bacteroidota</taxon>
        <taxon>Bacteroidia</taxon>
        <taxon>Bacteroidales</taxon>
        <taxon>Candidatus Cryptobacteroides</taxon>
    </lineage>
</organism>
<dbReference type="PANTHER" id="PTHR43772:SF2">
    <property type="entry name" value="PUTATIVE (AFU_ORTHOLOGUE AFUA_2G04480)-RELATED"/>
    <property type="match status" value="1"/>
</dbReference>
<dbReference type="GO" id="GO:0045493">
    <property type="term" value="P:xylan catabolic process"/>
    <property type="evidence" value="ECO:0007669"/>
    <property type="project" value="UniProtKB-KW"/>
</dbReference>
<evidence type="ECO:0000256" key="3">
    <source>
        <dbReference type="ARBA" id="ARBA00022801"/>
    </source>
</evidence>
<evidence type="ECO:0000256" key="8">
    <source>
        <dbReference type="RuleBase" id="RU361187"/>
    </source>
</evidence>
<accession>A0A9D9NG07</accession>
<evidence type="ECO:0000313" key="12">
    <source>
        <dbReference type="Proteomes" id="UP000823603"/>
    </source>
</evidence>
<dbReference type="EMBL" id="JADIMB010000118">
    <property type="protein sequence ID" value="MBO8471740.1"/>
    <property type="molecule type" value="Genomic_DNA"/>
</dbReference>
<proteinExistence type="inferred from homology"/>
<dbReference type="Gene3D" id="2.115.10.20">
    <property type="entry name" value="Glycosyl hydrolase domain, family 43"/>
    <property type="match status" value="1"/>
</dbReference>
<reference evidence="11" key="2">
    <citation type="journal article" date="2021" name="PeerJ">
        <title>Extensive microbial diversity within the chicken gut microbiome revealed by metagenomics and culture.</title>
        <authorList>
            <person name="Gilroy R."/>
            <person name="Ravi A."/>
            <person name="Getino M."/>
            <person name="Pursley I."/>
            <person name="Horton D.L."/>
            <person name="Alikhan N.F."/>
            <person name="Baker D."/>
            <person name="Gharbi K."/>
            <person name="Hall N."/>
            <person name="Watson M."/>
            <person name="Adriaenssens E.M."/>
            <person name="Foster-Nyarko E."/>
            <person name="Jarju S."/>
            <person name="Secka A."/>
            <person name="Antonio M."/>
            <person name="Oren A."/>
            <person name="Chaudhuri R.R."/>
            <person name="La Ragione R."/>
            <person name="Hildebrand F."/>
            <person name="Pallen M.J."/>
        </authorList>
    </citation>
    <scope>NUCLEOTIDE SEQUENCE</scope>
    <source>
        <strain evidence="11">B2-22910</strain>
    </source>
</reference>
<evidence type="ECO:0000256" key="2">
    <source>
        <dbReference type="ARBA" id="ARBA00022651"/>
    </source>
</evidence>